<dbReference type="GO" id="GO:0005783">
    <property type="term" value="C:endoplasmic reticulum"/>
    <property type="evidence" value="ECO:0007669"/>
    <property type="project" value="TreeGrafter"/>
</dbReference>
<dbReference type="PROSITE" id="PS00061">
    <property type="entry name" value="ADH_SHORT"/>
    <property type="match status" value="1"/>
</dbReference>
<dbReference type="OrthoDB" id="2102561at2759"/>
<comment type="similarity">
    <text evidence="1 4">Belongs to the short-chain dehydrogenases/reductases (SDR) family.</text>
</comment>
<dbReference type="InterPro" id="IPR020904">
    <property type="entry name" value="Sc_DH/Rdtase_CS"/>
</dbReference>
<dbReference type="PANTHER" id="PTHR44169">
    <property type="entry name" value="NADPH-DEPENDENT 1-ACYLDIHYDROXYACETONE PHOSPHATE REDUCTASE"/>
    <property type="match status" value="1"/>
</dbReference>
<evidence type="ECO:0000256" key="3">
    <source>
        <dbReference type="ARBA" id="ARBA00023002"/>
    </source>
</evidence>
<dbReference type="EMBL" id="NCSJ02000062">
    <property type="protein sequence ID" value="RFU32102.1"/>
    <property type="molecule type" value="Genomic_DNA"/>
</dbReference>
<dbReference type="PANTHER" id="PTHR44169:SF3">
    <property type="entry name" value="SHORT-CHAIN DEHYDROGENASE SRDE"/>
    <property type="match status" value="1"/>
</dbReference>
<dbReference type="STRING" id="5539.A0A3E2HG23"/>
<comment type="caution">
    <text evidence="5">The sequence shown here is derived from an EMBL/GenBank/DDBJ whole genome shotgun (WGS) entry which is preliminary data.</text>
</comment>
<feature type="non-terminal residue" evidence="5">
    <location>
        <position position="280"/>
    </location>
</feature>
<dbReference type="PRINTS" id="PR00081">
    <property type="entry name" value="GDHRDH"/>
</dbReference>
<evidence type="ECO:0000256" key="2">
    <source>
        <dbReference type="ARBA" id="ARBA00022857"/>
    </source>
</evidence>
<dbReference type="Pfam" id="PF00106">
    <property type="entry name" value="adh_short"/>
    <property type="match status" value="1"/>
</dbReference>
<evidence type="ECO:0000313" key="6">
    <source>
        <dbReference type="Proteomes" id="UP000258309"/>
    </source>
</evidence>
<dbReference type="GO" id="GO:0019433">
    <property type="term" value="P:triglyceride catabolic process"/>
    <property type="evidence" value="ECO:0007669"/>
    <property type="project" value="TreeGrafter"/>
</dbReference>
<evidence type="ECO:0000256" key="1">
    <source>
        <dbReference type="ARBA" id="ARBA00006484"/>
    </source>
</evidence>
<dbReference type="AlphaFoldDB" id="A0A3E2HG23"/>
<dbReference type="GO" id="GO:0004806">
    <property type="term" value="F:triacylglycerol lipase activity"/>
    <property type="evidence" value="ECO:0007669"/>
    <property type="project" value="TreeGrafter"/>
</dbReference>
<protein>
    <submittedName>
        <fullName evidence="5">Uncharacterized protein</fullName>
    </submittedName>
</protein>
<evidence type="ECO:0000256" key="4">
    <source>
        <dbReference type="RuleBase" id="RU000363"/>
    </source>
</evidence>
<feature type="non-terminal residue" evidence="5">
    <location>
        <position position="1"/>
    </location>
</feature>
<dbReference type="OMA" id="IWRGKMA"/>
<gene>
    <name evidence="5" type="ORF">B7463_g4245</name>
</gene>
<keyword evidence="2" id="KW-0521">NADP</keyword>
<keyword evidence="3" id="KW-0560">Oxidoreductase</keyword>
<dbReference type="SUPFAM" id="SSF51735">
    <property type="entry name" value="NAD(P)-binding Rossmann-fold domains"/>
    <property type="match status" value="1"/>
</dbReference>
<dbReference type="GO" id="GO:0000140">
    <property type="term" value="F:acylglycerone-phosphate reductase (NADP+) activity"/>
    <property type="evidence" value="ECO:0007669"/>
    <property type="project" value="TreeGrafter"/>
</dbReference>
<evidence type="ECO:0000313" key="5">
    <source>
        <dbReference type="EMBL" id="RFU32102.1"/>
    </source>
</evidence>
<dbReference type="CDD" id="cd05374">
    <property type="entry name" value="17beta-HSD-like_SDR_c"/>
    <property type="match status" value="1"/>
</dbReference>
<dbReference type="InterPro" id="IPR002347">
    <property type="entry name" value="SDR_fam"/>
</dbReference>
<sequence>MSGTVLVTGCSQGGIGDAVAQEFHQKGYRVFATARKLDKIQHLKDLGLDIFQLDVTSSSSIEEAVEHIRNETSGTLDVLVNNSGLGYYRPLLDVDLEEAKKMFDVNLFGVLAVTQKFAPLLISAKGNIINIGSIAGRGPWPFQGMYNASKAALHSMSDALRVELMPFDVKVTTVVAGFYKTKFFENQIKADLPESSLYLPIKSNIDDRMSGKDIEHFSADPSECARTIVNNLQKAKLWYWCGGSVNIIWFNTTWLWHTFLDNYCFKTFGLDVLKKKLKLN</sequence>
<dbReference type="GO" id="GO:0006654">
    <property type="term" value="P:phosphatidic acid biosynthetic process"/>
    <property type="evidence" value="ECO:0007669"/>
    <property type="project" value="TreeGrafter"/>
</dbReference>
<name>A0A3E2HG23_SCYLI</name>
<keyword evidence="6" id="KW-1185">Reference proteome</keyword>
<dbReference type="PRINTS" id="PR00080">
    <property type="entry name" value="SDRFAMILY"/>
</dbReference>
<reference evidence="5 6" key="1">
    <citation type="submission" date="2018-05" db="EMBL/GenBank/DDBJ databases">
        <title>Draft genome sequence of Scytalidium lignicola DSM 105466, a ubiquitous saprotrophic fungus.</title>
        <authorList>
            <person name="Buettner E."/>
            <person name="Gebauer A.M."/>
            <person name="Hofrichter M."/>
            <person name="Liers C."/>
            <person name="Kellner H."/>
        </authorList>
    </citation>
    <scope>NUCLEOTIDE SEQUENCE [LARGE SCALE GENOMIC DNA]</scope>
    <source>
        <strain evidence="5 6">DSM 105466</strain>
    </source>
</reference>
<dbReference type="Proteomes" id="UP000258309">
    <property type="component" value="Unassembled WGS sequence"/>
</dbReference>
<proteinExistence type="inferred from homology"/>
<organism evidence="5 6">
    <name type="scientific">Scytalidium lignicola</name>
    <name type="common">Hyphomycete</name>
    <dbReference type="NCBI Taxonomy" id="5539"/>
    <lineage>
        <taxon>Eukaryota</taxon>
        <taxon>Fungi</taxon>
        <taxon>Dikarya</taxon>
        <taxon>Ascomycota</taxon>
        <taxon>Pezizomycotina</taxon>
        <taxon>Leotiomycetes</taxon>
        <taxon>Leotiomycetes incertae sedis</taxon>
        <taxon>Scytalidium</taxon>
    </lineage>
</organism>
<accession>A0A3E2HG23</accession>
<dbReference type="FunFam" id="3.40.50.720:FF:000261">
    <property type="entry name" value="NADPH-dependent 1-acyldihydroxyacetone phosphate reductase"/>
    <property type="match status" value="1"/>
</dbReference>
<dbReference type="Gene3D" id="3.40.50.720">
    <property type="entry name" value="NAD(P)-binding Rossmann-like Domain"/>
    <property type="match status" value="1"/>
</dbReference>
<dbReference type="GO" id="GO:0005811">
    <property type="term" value="C:lipid droplet"/>
    <property type="evidence" value="ECO:0007669"/>
    <property type="project" value="TreeGrafter"/>
</dbReference>
<dbReference type="InterPro" id="IPR036291">
    <property type="entry name" value="NAD(P)-bd_dom_sf"/>
</dbReference>